<dbReference type="VEuPathDB" id="FungiDB:PHYSODRAFT_286135"/>
<dbReference type="EMBL" id="GU214061">
    <property type="protein sequence ID" value="ADI72734.1"/>
    <property type="molecule type" value="Genomic_DNA"/>
</dbReference>
<dbReference type="AlphaFoldDB" id="A7L812"/>
<dbReference type="EMBL" id="GU214063">
    <property type="protein sequence ID" value="ADI72736.1"/>
    <property type="molecule type" value="Genomic_DNA"/>
</dbReference>
<dbReference type="RefSeq" id="XP_009527974.1">
    <property type="nucleotide sequence ID" value="XM_009529679.1"/>
</dbReference>
<dbReference type="EMBL" id="EF681128">
    <property type="protein sequence ID" value="ABS50087.1"/>
    <property type="molecule type" value="Genomic_DNA"/>
</dbReference>
<dbReference type="KEGG" id="psoj:PHYSODRAFT_286135"/>
<dbReference type="EMBL" id="GU214062">
    <property type="protein sequence ID" value="ADI72735.1"/>
    <property type="molecule type" value="Genomic_DNA"/>
</dbReference>
<evidence type="ECO:0000313" key="3">
    <source>
        <dbReference type="EMBL" id="ADI72734.1"/>
    </source>
</evidence>
<evidence type="ECO:0000313" key="2">
    <source>
        <dbReference type="EMBL" id="ABS50087.1"/>
    </source>
</evidence>
<evidence type="ECO:0000313" key="4">
    <source>
        <dbReference type="EMBL" id="ADI72735.1"/>
    </source>
</evidence>
<name>A7L812_PHYSO</name>
<dbReference type="PHI-base" id="PHI:5101"/>
<sequence>MGLHKGFFVAVALLALLIVAAPADAITDESQPRDATIVDAPLTGRGANARYLRTSTSIIKAPDAQLPSTKAAIASSVTKEEEERKISTGLSKLRQKLSKRFHDIPDWLLQLQAFLSVGLHHLT</sequence>
<organism evidence="2">
    <name type="scientific">Phytophthora sojae</name>
    <name type="common">Soybean stem and root rot agent</name>
    <name type="synonym">Phytophthora megasperma f. sp. glycines</name>
    <dbReference type="NCBI Taxonomy" id="67593"/>
    <lineage>
        <taxon>Eukaryota</taxon>
        <taxon>Sar</taxon>
        <taxon>Stramenopiles</taxon>
        <taxon>Oomycota</taxon>
        <taxon>Peronosporomycetes</taxon>
        <taxon>Peronosporales</taxon>
        <taxon>Peronosporaceae</taxon>
        <taxon>Phytophthora</taxon>
    </lineage>
</organism>
<accession>A7L812</accession>
<reference evidence="3" key="2">
    <citation type="journal article" date="2010" name="Mol. Plant Microbe Interact.">
        <title>Different domains of Phytophthora sojae effector Avr4/6 are recognized by soybean resistance genes Rps4 and Rps6.</title>
        <authorList>
            <person name="Dou D."/>
            <person name="Kale S.D."/>
            <person name="Liu T."/>
            <person name="Tang Q."/>
            <person name="Wang X."/>
            <person name="Arredondo F.D."/>
            <person name="Basnayake S."/>
            <person name="Whisson S."/>
            <person name="Drenth A."/>
            <person name="Maclean D."/>
            <person name="Tyler B.M."/>
        </authorList>
    </citation>
    <scope>NUCLEOTIDE SEQUENCE</scope>
    <source>
        <strain evidence="6">NJAU1062</strain>
        <strain evidence="3">P6497</strain>
        <strain evidence="5">P7063</strain>
        <strain evidence="4">P7074</strain>
    </source>
</reference>
<reference evidence="2" key="1">
    <citation type="journal article" date="2008" name="Plant Cell">
        <title>Conserved C-terminal motifs required for avirulence and suppression of cell death by Phytophthora sojae effector Avr1b.</title>
        <authorList>
            <person name="Dou D."/>
            <person name="Kale S.D."/>
            <person name="Wang X."/>
            <person name="Chen Y."/>
            <person name="Wang Q."/>
            <person name="Wang X."/>
            <person name="Jiang R.H."/>
            <person name="Arredondo F.D."/>
            <person name="Anderson R.G."/>
            <person name="Thakur P.B."/>
            <person name="McDowell J.M."/>
            <person name="Wang Y."/>
            <person name="Tyler B.M."/>
        </authorList>
    </citation>
    <scope>NUCLEOTIDE SEQUENCE</scope>
</reference>
<proteinExistence type="predicted"/>
<dbReference type="HOGENOM" id="CLU_1889909_0_0_1"/>
<dbReference type="EMBL" id="GU214064">
    <property type="protein sequence ID" value="ADI72737.1"/>
    <property type="molecule type" value="Genomic_DNA"/>
</dbReference>
<feature type="chain" id="PRO_5007636365" evidence="1">
    <location>
        <begin position="26"/>
        <end position="123"/>
    </location>
</feature>
<keyword evidence="1" id="KW-0732">Signal</keyword>
<feature type="signal peptide" evidence="1">
    <location>
        <begin position="1"/>
        <end position="25"/>
    </location>
</feature>
<gene>
    <name evidence="3" type="primary">Avr4</name>
</gene>
<evidence type="ECO:0000313" key="6">
    <source>
        <dbReference type="EMBL" id="ADI72737.1"/>
    </source>
</evidence>
<evidence type="ECO:0000256" key="1">
    <source>
        <dbReference type="SAM" id="SignalP"/>
    </source>
</evidence>
<evidence type="ECO:0000313" key="5">
    <source>
        <dbReference type="EMBL" id="ADI72736.1"/>
    </source>
</evidence>
<protein>
    <submittedName>
        <fullName evidence="2">Putative effector protein Avh171</fullName>
    </submittedName>
</protein>